<evidence type="ECO:0000259" key="7">
    <source>
        <dbReference type="PROSITE" id="PS50961"/>
    </source>
</evidence>
<dbReference type="GO" id="GO:0003729">
    <property type="term" value="F:mRNA binding"/>
    <property type="evidence" value="ECO:0007669"/>
    <property type="project" value="TreeGrafter"/>
</dbReference>
<dbReference type="Pfam" id="PF08777">
    <property type="entry name" value="RRM_3"/>
    <property type="match status" value="1"/>
</dbReference>
<dbReference type="GO" id="GO:0045727">
    <property type="term" value="P:positive regulation of translation"/>
    <property type="evidence" value="ECO:0007669"/>
    <property type="project" value="TreeGrafter"/>
</dbReference>
<dbReference type="InterPro" id="IPR000504">
    <property type="entry name" value="RRM_dom"/>
</dbReference>
<comment type="caution">
    <text evidence="9">The sequence shown here is derived from an EMBL/GenBank/DDBJ whole genome shotgun (WGS) entry which is preliminary data.</text>
</comment>
<gene>
    <name evidence="9" type="ORF">BOKJ2_LOCUS1153</name>
</gene>
<organism evidence="9 10">
    <name type="scientific">Bursaphelenchus okinawaensis</name>
    <dbReference type="NCBI Taxonomy" id="465554"/>
    <lineage>
        <taxon>Eukaryota</taxon>
        <taxon>Metazoa</taxon>
        <taxon>Ecdysozoa</taxon>
        <taxon>Nematoda</taxon>
        <taxon>Chromadorea</taxon>
        <taxon>Rhabditida</taxon>
        <taxon>Tylenchina</taxon>
        <taxon>Tylenchomorpha</taxon>
        <taxon>Aphelenchoidea</taxon>
        <taxon>Aphelenchoididae</taxon>
        <taxon>Bursaphelenchus</taxon>
    </lineage>
</organism>
<dbReference type="PANTHER" id="PTHR22792:SF166">
    <property type="entry name" value="LUPUS LA PROTEIN HOMOLOG"/>
    <property type="match status" value="1"/>
</dbReference>
<feature type="region of interest" description="Disordered" evidence="5">
    <location>
        <begin position="323"/>
        <end position="354"/>
    </location>
</feature>
<evidence type="ECO:0000256" key="5">
    <source>
        <dbReference type="SAM" id="MobiDB-lite"/>
    </source>
</evidence>
<feature type="domain" description="XRRM" evidence="8">
    <location>
        <begin position="222"/>
        <end position="344"/>
    </location>
</feature>
<dbReference type="SMART" id="SM00360">
    <property type="entry name" value="RRM"/>
    <property type="match status" value="1"/>
</dbReference>
<dbReference type="GO" id="GO:0005634">
    <property type="term" value="C:nucleus"/>
    <property type="evidence" value="ECO:0007669"/>
    <property type="project" value="UniProtKB-SubCell"/>
</dbReference>
<feature type="compositionally biased region" description="Basic residues" evidence="5">
    <location>
        <begin position="326"/>
        <end position="339"/>
    </location>
</feature>
<dbReference type="Pfam" id="PF00076">
    <property type="entry name" value="RRM_1"/>
    <property type="match status" value="1"/>
</dbReference>
<evidence type="ECO:0000259" key="6">
    <source>
        <dbReference type="PROSITE" id="PS50102"/>
    </source>
</evidence>
<sequence>MAGQNNNSIKDAVVRQVEYYFGDINLPRDKFLQEEMKKDEGWIPVDTMLKFNRLAKITTDVDVLSDSLKDSHLIEVSEDRKQIRRNPEVPLPDNTLEYWQEIKRRTVYVKGFPQDTTLDEIQAFVNPHGDVKNILMRRLKKEKTFKGSVFVTFVDRETAEKFAKDENSKTFKDIELIKLMQDDYWAQKTAETKQRRQAEKDLKKQKQAEQKSEKEKNALASSFVKGAVLEVSGLGDEKFKYDDIKAFFNKFGPVAFVAYEAGNDKAQIRFDTKEEGVAEASWKKAQGEDGKVVFQEKELSGNVLTGEAEEAYWTEFTKSKVAKNDRSHKKFGRGRGEKRRRNEGDGEVKEVKKAKHIVFNDDGDKVEQEN</sequence>
<dbReference type="AlphaFoldDB" id="A0A811JTA0"/>
<comment type="subcellular location">
    <subcellularLocation>
        <location evidence="1">Nucleus</location>
    </subcellularLocation>
</comment>
<dbReference type="InterPro" id="IPR036390">
    <property type="entry name" value="WH_DNA-bd_sf"/>
</dbReference>
<dbReference type="GO" id="GO:0008033">
    <property type="term" value="P:tRNA processing"/>
    <property type="evidence" value="ECO:0007669"/>
    <property type="project" value="TreeGrafter"/>
</dbReference>
<dbReference type="EMBL" id="CAJFDH010000001">
    <property type="protein sequence ID" value="CAD5206469.1"/>
    <property type="molecule type" value="Genomic_DNA"/>
</dbReference>
<dbReference type="EMBL" id="CAJFCW020000001">
    <property type="protein sequence ID" value="CAG9081898.1"/>
    <property type="molecule type" value="Genomic_DNA"/>
</dbReference>
<dbReference type="SUPFAM" id="SSF46785">
    <property type="entry name" value="Winged helix' DNA-binding domain"/>
    <property type="match status" value="1"/>
</dbReference>
<dbReference type="GO" id="GO:0010494">
    <property type="term" value="C:cytoplasmic stress granule"/>
    <property type="evidence" value="ECO:0007669"/>
    <property type="project" value="TreeGrafter"/>
</dbReference>
<dbReference type="InterPro" id="IPR006630">
    <property type="entry name" value="La_HTH"/>
</dbReference>
<dbReference type="Gene3D" id="1.10.10.10">
    <property type="entry name" value="Winged helix-like DNA-binding domain superfamily/Winged helix DNA-binding domain"/>
    <property type="match status" value="1"/>
</dbReference>
<dbReference type="InterPro" id="IPR035979">
    <property type="entry name" value="RBD_domain_sf"/>
</dbReference>
<feature type="region of interest" description="Disordered" evidence="5">
    <location>
        <begin position="195"/>
        <end position="215"/>
    </location>
</feature>
<dbReference type="InterPro" id="IPR012677">
    <property type="entry name" value="Nucleotide-bd_a/b_plait_sf"/>
</dbReference>
<evidence type="ECO:0000256" key="3">
    <source>
        <dbReference type="ARBA" id="ARBA00023242"/>
    </source>
</evidence>
<feature type="compositionally biased region" description="Basic and acidic residues" evidence="5">
    <location>
        <begin position="340"/>
        <end position="351"/>
    </location>
</feature>
<name>A0A811JTA0_9BILA</name>
<reference evidence="9" key="1">
    <citation type="submission" date="2020-09" db="EMBL/GenBank/DDBJ databases">
        <authorList>
            <person name="Kikuchi T."/>
        </authorList>
    </citation>
    <scope>NUCLEOTIDE SEQUENCE</scope>
    <source>
        <strain evidence="9">SH1</strain>
    </source>
</reference>
<dbReference type="InterPro" id="IPR036388">
    <property type="entry name" value="WH-like_DNA-bd_sf"/>
</dbReference>
<dbReference type="Proteomes" id="UP000614601">
    <property type="component" value="Unassembled WGS sequence"/>
</dbReference>
<dbReference type="Proteomes" id="UP000783686">
    <property type="component" value="Unassembled WGS sequence"/>
</dbReference>
<evidence type="ECO:0000259" key="8">
    <source>
        <dbReference type="PROSITE" id="PS51939"/>
    </source>
</evidence>
<dbReference type="Gene3D" id="3.30.70.330">
    <property type="match status" value="2"/>
</dbReference>
<keyword evidence="2 4" id="KW-0694">RNA-binding</keyword>
<evidence type="ECO:0000313" key="9">
    <source>
        <dbReference type="EMBL" id="CAD5206469.1"/>
    </source>
</evidence>
<keyword evidence="10" id="KW-1185">Reference proteome</keyword>
<dbReference type="InterPro" id="IPR014886">
    <property type="entry name" value="La_xRRM"/>
</dbReference>
<dbReference type="InterPro" id="IPR045180">
    <property type="entry name" value="La_dom_prot"/>
</dbReference>
<evidence type="ECO:0000256" key="4">
    <source>
        <dbReference type="PROSITE-ProRule" id="PRU00332"/>
    </source>
</evidence>
<dbReference type="PRINTS" id="PR00302">
    <property type="entry name" value="LUPUSLA"/>
</dbReference>
<evidence type="ECO:0000313" key="10">
    <source>
        <dbReference type="Proteomes" id="UP000614601"/>
    </source>
</evidence>
<dbReference type="GO" id="GO:0005829">
    <property type="term" value="C:cytosol"/>
    <property type="evidence" value="ECO:0007669"/>
    <property type="project" value="TreeGrafter"/>
</dbReference>
<dbReference type="GO" id="GO:1990904">
    <property type="term" value="C:ribonucleoprotein complex"/>
    <property type="evidence" value="ECO:0007669"/>
    <property type="project" value="UniProtKB-UniRule"/>
</dbReference>
<dbReference type="OrthoDB" id="439993at2759"/>
<dbReference type="InterPro" id="IPR002344">
    <property type="entry name" value="Lupus_La"/>
</dbReference>
<dbReference type="PANTHER" id="PTHR22792">
    <property type="entry name" value="LUPUS LA PROTEIN-RELATED"/>
    <property type="match status" value="1"/>
</dbReference>
<proteinExistence type="predicted"/>
<accession>A0A811JTA0</accession>
<dbReference type="PROSITE" id="PS50102">
    <property type="entry name" value="RRM"/>
    <property type="match status" value="1"/>
</dbReference>
<feature type="domain" description="HTH La-type RNA-binding" evidence="7">
    <location>
        <begin position="3"/>
        <end position="93"/>
    </location>
</feature>
<evidence type="ECO:0000256" key="2">
    <source>
        <dbReference type="ARBA" id="ARBA00022884"/>
    </source>
</evidence>
<dbReference type="SMART" id="SM00715">
    <property type="entry name" value="LA"/>
    <property type="match status" value="1"/>
</dbReference>
<evidence type="ECO:0000256" key="1">
    <source>
        <dbReference type="ARBA" id="ARBA00004123"/>
    </source>
</evidence>
<feature type="domain" description="RRM" evidence="6">
    <location>
        <begin position="105"/>
        <end position="176"/>
    </location>
</feature>
<dbReference type="CDD" id="cd12291">
    <property type="entry name" value="RRM1_La"/>
    <property type="match status" value="1"/>
</dbReference>
<dbReference type="Pfam" id="PF05383">
    <property type="entry name" value="La"/>
    <property type="match status" value="1"/>
</dbReference>
<protein>
    <submittedName>
        <fullName evidence="9">Uncharacterized protein</fullName>
    </submittedName>
</protein>
<dbReference type="PROSITE" id="PS51939">
    <property type="entry name" value="XRRM"/>
    <property type="match status" value="1"/>
</dbReference>
<dbReference type="SUPFAM" id="SSF54928">
    <property type="entry name" value="RNA-binding domain, RBD"/>
    <property type="match status" value="1"/>
</dbReference>
<keyword evidence="3" id="KW-0539">Nucleus</keyword>
<dbReference type="PROSITE" id="PS50961">
    <property type="entry name" value="HTH_LA"/>
    <property type="match status" value="1"/>
</dbReference>